<dbReference type="Proteomes" id="UP000059680">
    <property type="component" value="Chromosome 11"/>
</dbReference>
<keyword evidence="3" id="KW-1185">Reference proteome</keyword>
<proteinExistence type="predicted"/>
<reference evidence="3" key="1">
    <citation type="journal article" date="2005" name="Nature">
        <title>The map-based sequence of the rice genome.</title>
        <authorList>
            <consortium name="International rice genome sequencing project (IRGSP)"/>
            <person name="Matsumoto T."/>
            <person name="Wu J."/>
            <person name="Kanamori H."/>
            <person name="Katayose Y."/>
            <person name="Fujisawa M."/>
            <person name="Namiki N."/>
            <person name="Mizuno H."/>
            <person name="Yamamoto K."/>
            <person name="Antonio B.A."/>
            <person name="Baba T."/>
            <person name="Sakata K."/>
            <person name="Nagamura Y."/>
            <person name="Aoki H."/>
            <person name="Arikawa K."/>
            <person name="Arita K."/>
            <person name="Bito T."/>
            <person name="Chiden Y."/>
            <person name="Fujitsuka N."/>
            <person name="Fukunaka R."/>
            <person name="Hamada M."/>
            <person name="Harada C."/>
            <person name="Hayashi A."/>
            <person name="Hijishita S."/>
            <person name="Honda M."/>
            <person name="Hosokawa S."/>
            <person name="Ichikawa Y."/>
            <person name="Idonuma A."/>
            <person name="Iijima M."/>
            <person name="Ikeda M."/>
            <person name="Ikeno M."/>
            <person name="Ito K."/>
            <person name="Ito S."/>
            <person name="Ito T."/>
            <person name="Ito Y."/>
            <person name="Ito Y."/>
            <person name="Iwabuchi A."/>
            <person name="Kamiya K."/>
            <person name="Karasawa W."/>
            <person name="Kurita K."/>
            <person name="Katagiri S."/>
            <person name="Kikuta A."/>
            <person name="Kobayashi H."/>
            <person name="Kobayashi N."/>
            <person name="Machita K."/>
            <person name="Maehara T."/>
            <person name="Masukawa M."/>
            <person name="Mizubayashi T."/>
            <person name="Mukai Y."/>
            <person name="Nagasaki H."/>
            <person name="Nagata Y."/>
            <person name="Naito S."/>
            <person name="Nakashima M."/>
            <person name="Nakama Y."/>
            <person name="Nakamichi Y."/>
            <person name="Nakamura M."/>
            <person name="Meguro A."/>
            <person name="Negishi M."/>
            <person name="Ohta I."/>
            <person name="Ohta T."/>
            <person name="Okamoto M."/>
            <person name="Ono N."/>
            <person name="Saji S."/>
            <person name="Sakaguchi M."/>
            <person name="Sakai K."/>
            <person name="Shibata M."/>
            <person name="Shimokawa T."/>
            <person name="Song J."/>
            <person name="Takazaki Y."/>
            <person name="Terasawa K."/>
            <person name="Tsugane M."/>
            <person name="Tsuji K."/>
            <person name="Ueda S."/>
            <person name="Waki K."/>
            <person name="Yamagata H."/>
            <person name="Yamamoto M."/>
            <person name="Yamamoto S."/>
            <person name="Yamane H."/>
            <person name="Yoshiki S."/>
            <person name="Yoshihara R."/>
            <person name="Yukawa K."/>
            <person name="Zhong H."/>
            <person name="Yano M."/>
            <person name="Yuan Q."/>
            <person name="Ouyang S."/>
            <person name="Liu J."/>
            <person name="Jones K.M."/>
            <person name="Gansberger K."/>
            <person name="Moffat K."/>
            <person name="Hill J."/>
            <person name="Bera J."/>
            <person name="Fadrosh D."/>
            <person name="Jin S."/>
            <person name="Johri S."/>
            <person name="Kim M."/>
            <person name="Overton L."/>
            <person name="Reardon M."/>
            <person name="Tsitrin T."/>
            <person name="Vuong H."/>
            <person name="Weaver B."/>
            <person name="Ciecko A."/>
            <person name="Tallon L."/>
            <person name="Jackson J."/>
            <person name="Pai G."/>
            <person name="Aken S.V."/>
            <person name="Utterback T."/>
            <person name="Reidmuller S."/>
            <person name="Feldblyum T."/>
            <person name="Hsiao J."/>
            <person name="Zismann V."/>
            <person name="Iobst S."/>
            <person name="de Vazeille A.R."/>
            <person name="Buell C.R."/>
            <person name="Ying K."/>
            <person name="Li Y."/>
            <person name="Lu T."/>
            <person name="Huang Y."/>
            <person name="Zhao Q."/>
            <person name="Feng Q."/>
            <person name="Zhang L."/>
            <person name="Zhu J."/>
            <person name="Weng Q."/>
            <person name="Mu J."/>
            <person name="Lu Y."/>
            <person name="Fan D."/>
            <person name="Liu Y."/>
            <person name="Guan J."/>
            <person name="Zhang Y."/>
            <person name="Yu S."/>
            <person name="Liu X."/>
            <person name="Zhang Y."/>
            <person name="Hong G."/>
            <person name="Han B."/>
            <person name="Choisne N."/>
            <person name="Demange N."/>
            <person name="Orjeda G."/>
            <person name="Samain S."/>
            <person name="Cattolico L."/>
            <person name="Pelletier E."/>
            <person name="Couloux A."/>
            <person name="Segurens B."/>
            <person name="Wincker P."/>
            <person name="D'Hont A."/>
            <person name="Scarpelli C."/>
            <person name="Weissenbach J."/>
            <person name="Salanoubat M."/>
            <person name="Quetier F."/>
            <person name="Yu Y."/>
            <person name="Kim H.R."/>
            <person name="Rambo T."/>
            <person name="Currie J."/>
            <person name="Collura K."/>
            <person name="Luo M."/>
            <person name="Yang T."/>
            <person name="Ammiraju J.S.S."/>
            <person name="Engler F."/>
            <person name="Soderlund C."/>
            <person name="Wing R.A."/>
            <person name="Palmer L.E."/>
            <person name="de la Bastide M."/>
            <person name="Spiegel L."/>
            <person name="Nascimento L."/>
            <person name="Zutavern T."/>
            <person name="O'Shaughnessy A."/>
            <person name="Dike S."/>
            <person name="Dedhia N."/>
            <person name="Preston R."/>
            <person name="Balija V."/>
            <person name="McCombie W.R."/>
            <person name="Chow T."/>
            <person name="Chen H."/>
            <person name="Chung M."/>
            <person name="Chen C."/>
            <person name="Shaw J."/>
            <person name="Wu H."/>
            <person name="Hsiao K."/>
            <person name="Chao Y."/>
            <person name="Chu M."/>
            <person name="Cheng C."/>
            <person name="Hour A."/>
            <person name="Lee P."/>
            <person name="Lin S."/>
            <person name="Lin Y."/>
            <person name="Liou J."/>
            <person name="Liu S."/>
            <person name="Hsing Y."/>
            <person name="Raghuvanshi S."/>
            <person name="Mohanty A."/>
            <person name="Bharti A.K."/>
            <person name="Gaur A."/>
            <person name="Gupta V."/>
            <person name="Kumar D."/>
            <person name="Ravi V."/>
            <person name="Vij S."/>
            <person name="Kapur A."/>
            <person name="Khurana P."/>
            <person name="Khurana P."/>
            <person name="Khurana J.P."/>
            <person name="Tyagi A.K."/>
            <person name="Gaikwad K."/>
            <person name="Singh A."/>
            <person name="Dalal V."/>
            <person name="Srivastava S."/>
            <person name="Dixit A."/>
            <person name="Pal A.K."/>
            <person name="Ghazi I.A."/>
            <person name="Yadav M."/>
            <person name="Pandit A."/>
            <person name="Bhargava A."/>
            <person name="Sureshbabu K."/>
            <person name="Batra K."/>
            <person name="Sharma T.R."/>
            <person name="Mohapatra T."/>
            <person name="Singh N.K."/>
            <person name="Messing J."/>
            <person name="Nelson A.B."/>
            <person name="Fuks G."/>
            <person name="Kavchok S."/>
            <person name="Keizer G."/>
            <person name="Linton E."/>
            <person name="Llaca V."/>
            <person name="Song R."/>
            <person name="Tanyolac B."/>
            <person name="Young S."/>
            <person name="Ho-Il K."/>
            <person name="Hahn J.H."/>
            <person name="Sangsakoo G."/>
            <person name="Vanavichit A."/>
            <person name="de Mattos Luiz.A.T."/>
            <person name="Zimmer P.D."/>
            <person name="Malone G."/>
            <person name="Dellagostin O."/>
            <person name="de Oliveira A.C."/>
            <person name="Bevan M."/>
            <person name="Bancroft I."/>
            <person name="Minx P."/>
            <person name="Cordum H."/>
            <person name="Wilson R."/>
            <person name="Cheng Z."/>
            <person name="Jin W."/>
            <person name="Jiang J."/>
            <person name="Leong S.A."/>
            <person name="Iwama H."/>
            <person name="Gojobori T."/>
            <person name="Itoh T."/>
            <person name="Niimura Y."/>
            <person name="Fujii Y."/>
            <person name="Habara T."/>
            <person name="Sakai H."/>
            <person name="Sato Y."/>
            <person name="Wilson G."/>
            <person name="Kumar K."/>
            <person name="McCouch S."/>
            <person name="Juretic N."/>
            <person name="Hoen D."/>
            <person name="Wright S."/>
            <person name="Bruskiewich R."/>
            <person name="Bureau T."/>
            <person name="Miyao A."/>
            <person name="Hirochika H."/>
            <person name="Nishikawa T."/>
            <person name="Kadowaki K."/>
            <person name="Sugiura M."/>
            <person name="Burr B."/>
            <person name="Sasaki T."/>
        </authorList>
    </citation>
    <scope>NUCLEOTIDE SEQUENCE [LARGE SCALE GENOMIC DNA]</scope>
    <source>
        <strain evidence="3">cv. Nipponbare</strain>
    </source>
</reference>
<feature type="region of interest" description="Disordered" evidence="1">
    <location>
        <begin position="286"/>
        <end position="307"/>
    </location>
</feature>
<evidence type="ECO:0000256" key="1">
    <source>
        <dbReference type="SAM" id="MobiDB-lite"/>
    </source>
</evidence>
<organism evidence="2 3">
    <name type="scientific">Oryza sativa subsp. japonica</name>
    <name type="common">Rice</name>
    <dbReference type="NCBI Taxonomy" id="39947"/>
    <lineage>
        <taxon>Eukaryota</taxon>
        <taxon>Viridiplantae</taxon>
        <taxon>Streptophyta</taxon>
        <taxon>Embryophyta</taxon>
        <taxon>Tracheophyta</taxon>
        <taxon>Spermatophyta</taxon>
        <taxon>Magnoliopsida</taxon>
        <taxon>Liliopsida</taxon>
        <taxon>Poales</taxon>
        <taxon>Poaceae</taxon>
        <taxon>BOP clade</taxon>
        <taxon>Oryzoideae</taxon>
        <taxon>Oryzeae</taxon>
        <taxon>Oryzinae</taxon>
        <taxon>Oryza</taxon>
        <taxon>Oryza sativa</taxon>
    </lineage>
</organism>
<dbReference type="InParanoid" id="A0A0N7KSS5"/>
<dbReference type="eggNOG" id="ENOG502R5MR">
    <property type="taxonomic scope" value="Eukaryota"/>
</dbReference>
<dbReference type="EMBL" id="AP014967">
    <property type="protein sequence ID" value="BAT13634.1"/>
    <property type="molecule type" value="Genomic_DNA"/>
</dbReference>
<dbReference type="Gramene" id="Os11t0291475-00">
    <property type="protein sequence ID" value="Os11t0291475-00"/>
    <property type="gene ID" value="Os11g0291475"/>
</dbReference>
<feature type="region of interest" description="Disordered" evidence="1">
    <location>
        <begin position="30"/>
        <end position="60"/>
    </location>
</feature>
<gene>
    <name evidence="2" type="ordered locus">Os11g0291475</name>
    <name evidence="2" type="ORF">OSNPB_110291475</name>
</gene>
<sequence>MRSSVDHLRAVLPRPAQVLARVDLHRQPRLLPRPDMLTAEPDQLPRRPARPRRRVRPPDEHQHRVLAVHGPVVVHLHGGRELEPLAPLLADLLHVVALAAVASRLRDHAGEEVSVGTTWFRGGDEAAGEFGVAEAVAELVDGVALVEAVAPAGVAGGRVGAHPHVGHGDPGELLRVPCHRQPSAGVVVAEEHLGDGEPAGLAGVPRPQDGADLGVVLGERDVNRPAGEEDEDHRPPRRARHGGDEALLLAGEQQARPVETFLLLVLAEPHEHDHLVRRARQRRRLPRCGEPARRRVAPGEEPHAGDIPLDTLQRRRRLARRAEVVAVQRGGVVGVGADDGGGAHGGAVERERAGVVLEEDDAVLRRLEGEVPVRLGAHVGGAEVAVRRVAPGVAVEVAEAHADGEEVGERPVHVALPHLPLLQRRHAVNLRVVPAVQVQTGLDCNGNGVFGCWRVTLRVTQEGHCITV</sequence>
<feature type="compositionally biased region" description="Basic and acidic residues" evidence="1">
    <location>
        <begin position="290"/>
        <end position="304"/>
    </location>
</feature>
<protein>
    <submittedName>
        <fullName evidence="2">Os11g0291475 protein</fullName>
    </submittedName>
</protein>
<dbReference type="PaxDb" id="39947-A0A0N7KSS5"/>
<accession>A0A0N7KSS5</accession>
<feature type="region of interest" description="Disordered" evidence="1">
    <location>
        <begin position="221"/>
        <end position="241"/>
    </location>
</feature>
<reference evidence="2 3" key="2">
    <citation type="journal article" date="2013" name="Plant Cell Physiol.">
        <title>Rice Annotation Project Database (RAP-DB): an integrative and interactive database for rice genomics.</title>
        <authorList>
            <person name="Sakai H."/>
            <person name="Lee S.S."/>
            <person name="Tanaka T."/>
            <person name="Numa H."/>
            <person name="Kim J."/>
            <person name="Kawahara Y."/>
            <person name="Wakimoto H."/>
            <person name="Yang C.C."/>
            <person name="Iwamoto M."/>
            <person name="Abe T."/>
            <person name="Yamada Y."/>
            <person name="Muto A."/>
            <person name="Inokuchi H."/>
            <person name="Ikemura T."/>
            <person name="Matsumoto T."/>
            <person name="Sasaki T."/>
            <person name="Itoh T."/>
        </authorList>
    </citation>
    <scope>NUCLEOTIDE SEQUENCE [LARGE SCALE GENOMIC DNA]</scope>
    <source>
        <strain evidence="3">cv. Nipponbare</strain>
    </source>
</reference>
<dbReference type="AlphaFoldDB" id="A0A0N7KSS5"/>
<name>A0A0N7KSS5_ORYSJ</name>
<evidence type="ECO:0000313" key="3">
    <source>
        <dbReference type="Proteomes" id="UP000059680"/>
    </source>
</evidence>
<evidence type="ECO:0000313" key="2">
    <source>
        <dbReference type="EMBL" id="BAT13634.1"/>
    </source>
</evidence>
<reference evidence="2 3" key="3">
    <citation type="journal article" date="2013" name="Rice">
        <title>Improvement of the Oryza sativa Nipponbare reference genome using next generation sequence and optical map data.</title>
        <authorList>
            <person name="Kawahara Y."/>
            <person name="de la Bastide M."/>
            <person name="Hamilton J.P."/>
            <person name="Kanamori H."/>
            <person name="McCombie W.R."/>
            <person name="Ouyang S."/>
            <person name="Schwartz D.C."/>
            <person name="Tanaka T."/>
            <person name="Wu J."/>
            <person name="Zhou S."/>
            <person name="Childs K.L."/>
            <person name="Davidson R.M."/>
            <person name="Lin H."/>
            <person name="Quesada-Ocampo L."/>
            <person name="Vaillancourt B."/>
            <person name="Sakai H."/>
            <person name="Lee S.S."/>
            <person name="Kim J."/>
            <person name="Numa H."/>
            <person name="Itoh T."/>
            <person name="Buell C.R."/>
            <person name="Matsumoto T."/>
        </authorList>
    </citation>
    <scope>NUCLEOTIDE SEQUENCE [LARGE SCALE GENOMIC DNA]</scope>
    <source>
        <strain evidence="3">cv. Nipponbare</strain>
    </source>
</reference>